<name>A0A4S2J9Z4_9HYME</name>
<evidence type="ECO:0000313" key="1">
    <source>
        <dbReference type="EMBL" id="TGZ32161.1"/>
    </source>
</evidence>
<reference evidence="1 2" key="1">
    <citation type="journal article" date="2019" name="Philos. Trans. R. Soc. Lond., B, Biol. Sci.">
        <title>Ant behaviour and brain gene expression of defending hosts depend on the ecological success of the intruding social parasite.</title>
        <authorList>
            <person name="Kaur R."/>
            <person name="Stoldt M."/>
            <person name="Jongepier E."/>
            <person name="Feldmeyer B."/>
            <person name="Menzel F."/>
            <person name="Bornberg-Bauer E."/>
            <person name="Foitzik S."/>
        </authorList>
    </citation>
    <scope>NUCLEOTIDE SEQUENCE [LARGE SCALE GENOMIC DNA]</scope>
    <source>
        <tissue evidence="1">Whole body</tissue>
    </source>
</reference>
<keyword evidence="2" id="KW-1185">Reference proteome</keyword>
<sequence>MFSTLEKSARVSAADAASSCRGAKWPRKLVNCCQFDHGLQRQTRTVSAGVTLAAVRRWKIFAAPARIGRMLVHINARDACILERTQQHTGAITAGSGKSYQAFILRAPVLGVPDLEYRVKSLLRQLRIRISPVRTPFRRAEDSQHVVRQAVISAVPKVTSTSIGSCAFQWPIPCPFTVTVDVRTCTYVPPRHLTLDGEAFHCAVGHAFLRMPDWYAEVSSGMQRHPIFADRSRLRPREFRLLHTASRTAPAGFKSAPWATASKSDTPIGPTRTWPSYVVIKGLHPELISNNYQTVTVCPGGKVVKSRYRSVIRRNVCDIPSSYSSAAQDASWDAAIMRYLASSLIPSANPFERRIPMLLHEP</sequence>
<dbReference type="AlphaFoldDB" id="A0A4S2J9Z4"/>
<organism evidence="1 2">
    <name type="scientific">Temnothorax longispinosus</name>
    <dbReference type="NCBI Taxonomy" id="300112"/>
    <lineage>
        <taxon>Eukaryota</taxon>
        <taxon>Metazoa</taxon>
        <taxon>Ecdysozoa</taxon>
        <taxon>Arthropoda</taxon>
        <taxon>Hexapoda</taxon>
        <taxon>Insecta</taxon>
        <taxon>Pterygota</taxon>
        <taxon>Neoptera</taxon>
        <taxon>Endopterygota</taxon>
        <taxon>Hymenoptera</taxon>
        <taxon>Apocrita</taxon>
        <taxon>Aculeata</taxon>
        <taxon>Formicoidea</taxon>
        <taxon>Formicidae</taxon>
        <taxon>Myrmicinae</taxon>
        <taxon>Temnothorax</taxon>
    </lineage>
</organism>
<dbReference type="EMBL" id="QBLH01003951">
    <property type="protein sequence ID" value="TGZ32161.1"/>
    <property type="molecule type" value="Genomic_DNA"/>
</dbReference>
<dbReference type="Proteomes" id="UP000310200">
    <property type="component" value="Unassembled WGS sequence"/>
</dbReference>
<evidence type="ECO:0000313" key="2">
    <source>
        <dbReference type="Proteomes" id="UP000310200"/>
    </source>
</evidence>
<gene>
    <name evidence="1" type="ORF">DBV15_01120</name>
</gene>
<proteinExistence type="predicted"/>
<protein>
    <submittedName>
        <fullName evidence="1">Uncharacterized protein</fullName>
    </submittedName>
</protein>
<comment type="caution">
    <text evidence="1">The sequence shown here is derived from an EMBL/GenBank/DDBJ whole genome shotgun (WGS) entry which is preliminary data.</text>
</comment>
<accession>A0A4S2J9Z4</accession>